<evidence type="ECO:0008006" key="4">
    <source>
        <dbReference type="Google" id="ProtNLM"/>
    </source>
</evidence>
<evidence type="ECO:0000313" key="3">
    <source>
        <dbReference type="Proteomes" id="UP000229570"/>
    </source>
</evidence>
<feature type="transmembrane region" description="Helical" evidence="1">
    <location>
        <begin position="96"/>
        <end position="113"/>
    </location>
</feature>
<feature type="transmembrane region" description="Helical" evidence="1">
    <location>
        <begin position="125"/>
        <end position="148"/>
    </location>
</feature>
<feature type="transmembrane region" description="Helical" evidence="1">
    <location>
        <begin position="154"/>
        <end position="173"/>
    </location>
</feature>
<name>A0A2H0KMP5_9BACT</name>
<feature type="transmembrane region" description="Helical" evidence="1">
    <location>
        <begin position="12"/>
        <end position="33"/>
    </location>
</feature>
<feature type="transmembrane region" description="Helical" evidence="1">
    <location>
        <begin position="382"/>
        <end position="401"/>
    </location>
</feature>
<sequence>MEKIKFSRLLPIIFIAVIGISIYLTNLSGNFWFTGWDNLHPEFNFAANIKRSLFSSWQEYQGLGLPAGNGHATEFFRELLLFIISLIVPLQTIRKIYALLMILAGPFGVFFLLKNVFLKDFDHKISLISSFFGAVFYLLHIATVQIFYLPYEAFMTHYGLMPWMIYSVYRYAYKTDRKNLFFLIVIHLLGTAQFYIPPLFIVYGFLLGVILISLIKKVSWQKILTIILLVLLCNLFWILPFLYYSINNIGSQLNAYSNLLYSLDIYLKNVEYGGLIDTLLLKGFLFSFTDQISPQNYGYLMEIWRNYFNNPWTVAFGLSLFSVVIVGIITNVRKKSNYALIILFIIFFSLIAINTFPFRFLNDILRKSSLFDQVFRNPFTKFSNSLLLIESIFFAFGIQALTNLLKKLFKTDFFIYFFMTIIFLLQVIIVLPVWQGNFIYPNLKVAIPKEYFDLFDYFKDQGDGRIANFPQYSPSGWEFYNWGYRGSGFLWYGIEQPILDRAFDVWDKNSENYFWEIYKATYSNDPIQTENVLTKYDVKWLIVDNNVVSGQALDKDKLADLLNKIPDLSLVGTFNNVNVYEFNNATNKEYTSLDRNLPNISPIYQWNDYDTAFAQYKTYVTDDKNVLSSIYYPFRTLFTGRGKNEDGLEITQDSAGFIVFSEKIPASVYGDQLIIPKIDAGEITDYDKNNLLKTSLNIPSFYINDSKINLVKDFTNKETVVNLAPQEEQTIKIVIPKTGGYYSYDSNNDNSYLYEPLKSCDQFQNGKIDKKIVPTGLELISTGNSNCFDISLSWLSQKYGYLILIKNQNLKGRGLFFSLFNNAYNSSDSQNYLNTASDDSYFIIPPRERYGLGYNLHFDNYSLGEETSDNIISHVGVNPIPYRLLTDIKVVKNSYENHPSENLTEGIEVNHPNYFTYSVKTQDINTDSNSTLTLYQSYNSGWIAITNGKILPHVLVNNWANGWKLVKTSSTNSNQPSSDGLVVTIIFWPQYLEFAGLGLLALVIIILLFKEKYGRKT</sequence>
<evidence type="ECO:0000256" key="1">
    <source>
        <dbReference type="SAM" id="Phobius"/>
    </source>
</evidence>
<gene>
    <name evidence="2" type="ORF">COV86_02545</name>
</gene>
<organism evidence="2 3">
    <name type="scientific">Candidatus Roizmanbacteria bacterium CG11_big_fil_rev_8_21_14_0_20_35_14</name>
    <dbReference type="NCBI Taxonomy" id="1974855"/>
    <lineage>
        <taxon>Bacteria</taxon>
        <taxon>Candidatus Roizmaniibacteriota</taxon>
    </lineage>
</organism>
<proteinExistence type="predicted"/>
<feature type="transmembrane region" description="Helical" evidence="1">
    <location>
        <begin position="991"/>
        <end position="1009"/>
    </location>
</feature>
<protein>
    <recommendedName>
        <fullName evidence="4">Membrane protein 6-pyruvoyl-tetrahydropterin synthase-related domain-containing protein</fullName>
    </recommendedName>
</protein>
<feature type="transmembrane region" description="Helical" evidence="1">
    <location>
        <begin position="312"/>
        <end position="332"/>
    </location>
</feature>
<dbReference type="EMBL" id="PCVL01000032">
    <property type="protein sequence ID" value="PIQ72522.1"/>
    <property type="molecule type" value="Genomic_DNA"/>
</dbReference>
<comment type="caution">
    <text evidence="2">The sequence shown here is derived from an EMBL/GenBank/DDBJ whole genome shotgun (WGS) entry which is preliminary data.</text>
</comment>
<feature type="transmembrane region" description="Helical" evidence="1">
    <location>
        <begin position="413"/>
        <end position="434"/>
    </location>
</feature>
<keyword evidence="1" id="KW-0472">Membrane</keyword>
<feature type="transmembrane region" description="Helical" evidence="1">
    <location>
        <begin position="226"/>
        <end position="246"/>
    </location>
</feature>
<keyword evidence="1" id="KW-0812">Transmembrane</keyword>
<evidence type="ECO:0000313" key="2">
    <source>
        <dbReference type="EMBL" id="PIQ72522.1"/>
    </source>
</evidence>
<feature type="transmembrane region" description="Helical" evidence="1">
    <location>
        <begin position="339"/>
        <end position="362"/>
    </location>
</feature>
<dbReference type="AlphaFoldDB" id="A0A2H0KMP5"/>
<accession>A0A2H0KMP5</accession>
<reference evidence="2 3" key="1">
    <citation type="submission" date="2017-09" db="EMBL/GenBank/DDBJ databases">
        <title>Depth-based differentiation of microbial function through sediment-hosted aquifers and enrichment of novel symbionts in the deep terrestrial subsurface.</title>
        <authorList>
            <person name="Probst A.J."/>
            <person name="Ladd B."/>
            <person name="Jarett J.K."/>
            <person name="Geller-Mcgrath D.E."/>
            <person name="Sieber C.M."/>
            <person name="Emerson J.B."/>
            <person name="Anantharaman K."/>
            <person name="Thomas B.C."/>
            <person name="Malmstrom R."/>
            <person name="Stieglmeier M."/>
            <person name="Klingl A."/>
            <person name="Woyke T."/>
            <person name="Ryan C.M."/>
            <person name="Banfield J.F."/>
        </authorList>
    </citation>
    <scope>NUCLEOTIDE SEQUENCE [LARGE SCALE GENOMIC DNA]</scope>
    <source>
        <strain evidence="2">CG11_big_fil_rev_8_21_14_0_20_35_14</strain>
    </source>
</reference>
<keyword evidence="1" id="KW-1133">Transmembrane helix</keyword>
<feature type="transmembrane region" description="Helical" evidence="1">
    <location>
        <begin position="180"/>
        <end position="196"/>
    </location>
</feature>
<dbReference type="Proteomes" id="UP000229570">
    <property type="component" value="Unassembled WGS sequence"/>
</dbReference>